<evidence type="ECO:0000256" key="3">
    <source>
        <dbReference type="ARBA" id="ARBA00023015"/>
    </source>
</evidence>
<comment type="similarity">
    <text evidence="9">Belongs to the FlhD family.</text>
</comment>
<proteinExistence type="inferred from homology"/>
<keyword evidence="3 9" id="KW-0805">Transcription regulation</keyword>
<gene>
    <name evidence="9 10" type="primary">flhD</name>
    <name evidence="10" type="ORF">E6Q80_01615</name>
</gene>
<dbReference type="Pfam" id="PF05247">
    <property type="entry name" value="FlhD"/>
    <property type="match status" value="1"/>
</dbReference>
<comment type="function">
    <text evidence="8 9">Functions in complex with FlhC as a master transcriptional regulator that regulates transcription of several flagellar and non-flagellar operons by binding to their promoter region. Activates expression of class 2 flagellar genes, including fliA, which is a flagellum-specific sigma factor that turns on the class 3 genes. Also regulates genes whose products function in a variety of physiological pathways.</text>
</comment>
<keyword evidence="4 9" id="KW-0238">DNA-binding</keyword>
<dbReference type="SUPFAM" id="SSF63592">
    <property type="entry name" value="Flagellar transcriptional activator FlhD"/>
    <property type="match status" value="1"/>
</dbReference>
<evidence type="ECO:0000313" key="10">
    <source>
        <dbReference type="EMBL" id="TXH91821.1"/>
    </source>
</evidence>
<evidence type="ECO:0000256" key="6">
    <source>
        <dbReference type="ARBA" id="ARBA00023159"/>
    </source>
</evidence>
<accession>A0A5C7TA53</accession>
<evidence type="ECO:0000256" key="1">
    <source>
        <dbReference type="ARBA" id="ARBA00022490"/>
    </source>
</evidence>
<comment type="caution">
    <text evidence="10">The sequence shown here is derived from an EMBL/GenBank/DDBJ whole genome shotgun (WGS) entry which is preliminary data.</text>
</comment>
<dbReference type="AlphaFoldDB" id="A0A5C7TA53"/>
<protein>
    <recommendedName>
        <fullName evidence="9">Flagellar transcriptional regulator FlhD</fullName>
    </recommendedName>
</protein>
<evidence type="ECO:0000256" key="2">
    <source>
        <dbReference type="ARBA" id="ARBA00022795"/>
    </source>
</evidence>
<dbReference type="EMBL" id="SSFD01000026">
    <property type="protein sequence ID" value="TXH91821.1"/>
    <property type="molecule type" value="Genomic_DNA"/>
</dbReference>
<dbReference type="Proteomes" id="UP000321192">
    <property type="component" value="Unassembled WGS sequence"/>
</dbReference>
<name>A0A5C7TA53_THASP</name>
<evidence type="ECO:0000256" key="8">
    <source>
        <dbReference type="ARBA" id="ARBA00025431"/>
    </source>
</evidence>
<comment type="domain">
    <text evidence="9">The C-terminal region contains a putative helix-turn-helix (HTH) motif, suggesting that this region may bind DNA.</text>
</comment>
<comment type="subunit">
    <text evidence="9">Homodimer; disulfide-linked. Forms a heterohexamer composed of two FlhC and four FlhD subunits. Each FlhC binds a FlhD dimer, forming a heterotrimer, and a hexamer assembles by dimerization of two heterotrimers.</text>
</comment>
<keyword evidence="10" id="KW-0282">Flagellum</keyword>
<dbReference type="GO" id="GO:0045893">
    <property type="term" value="P:positive regulation of DNA-templated transcription"/>
    <property type="evidence" value="ECO:0007669"/>
    <property type="project" value="InterPro"/>
</dbReference>
<dbReference type="HAMAP" id="MF_00725">
    <property type="entry name" value="FlhD"/>
    <property type="match status" value="1"/>
</dbReference>
<sequence length="105" mass="11325">MDRPDFQEEIRELNLAYLMLAQQMLRDDRATALFRLGIGEAFADLIESMSAAKLVRMASSPALLPCFRFDDAQLARLMAGEGRDAASAGLHAAILAAGKAAADAR</sequence>
<evidence type="ECO:0000256" key="4">
    <source>
        <dbReference type="ARBA" id="ARBA00023125"/>
    </source>
</evidence>
<dbReference type="InterPro" id="IPR023559">
    <property type="entry name" value="Flagellar_FlhD"/>
</dbReference>
<keyword evidence="10" id="KW-0969">Cilium</keyword>
<comment type="subcellular location">
    <subcellularLocation>
        <location evidence="9">Cytoplasm</location>
    </subcellularLocation>
</comment>
<keyword evidence="6 9" id="KW-0010">Activator</keyword>
<reference evidence="10 11" key="1">
    <citation type="submission" date="2018-09" db="EMBL/GenBank/DDBJ databases">
        <title>Metagenome Assembled Genomes from an Advanced Water Purification Facility.</title>
        <authorList>
            <person name="Stamps B.W."/>
            <person name="Spear J.R."/>
        </authorList>
    </citation>
    <scope>NUCLEOTIDE SEQUENCE [LARGE SCALE GENOMIC DNA]</scope>
    <source>
        <strain evidence="10">Bin_27_1</strain>
    </source>
</reference>
<dbReference type="GO" id="GO:1902208">
    <property type="term" value="P:regulation of bacterial-type flagellum assembly"/>
    <property type="evidence" value="ECO:0007669"/>
    <property type="project" value="UniProtKB-UniRule"/>
</dbReference>
<comment type="caution">
    <text evidence="9">Lacks conserved residue(s) required for the propagation of feature annotation.</text>
</comment>
<keyword evidence="5" id="KW-1015">Disulfide bond</keyword>
<organism evidence="10 11">
    <name type="scientific">Thauera aminoaromatica</name>
    <dbReference type="NCBI Taxonomy" id="164330"/>
    <lineage>
        <taxon>Bacteria</taxon>
        <taxon>Pseudomonadati</taxon>
        <taxon>Pseudomonadota</taxon>
        <taxon>Betaproteobacteria</taxon>
        <taxon>Rhodocyclales</taxon>
        <taxon>Zoogloeaceae</taxon>
        <taxon>Thauera</taxon>
    </lineage>
</organism>
<keyword evidence="2 9" id="KW-1005">Bacterial flagellum biogenesis</keyword>
<dbReference type="Gene3D" id="1.10.4000.10">
    <property type="entry name" value="Flagellar transcriptional activator FlhD"/>
    <property type="match status" value="1"/>
</dbReference>
<evidence type="ECO:0000313" key="11">
    <source>
        <dbReference type="Proteomes" id="UP000321192"/>
    </source>
</evidence>
<dbReference type="InterPro" id="IPR036194">
    <property type="entry name" value="FlhD_sf"/>
</dbReference>
<dbReference type="RefSeq" id="WP_276656546.1">
    <property type="nucleotide sequence ID" value="NZ_SSFD01000026.1"/>
</dbReference>
<keyword evidence="10" id="KW-0966">Cell projection</keyword>
<dbReference type="GO" id="GO:0044780">
    <property type="term" value="P:bacterial-type flagellum assembly"/>
    <property type="evidence" value="ECO:0007669"/>
    <property type="project" value="InterPro"/>
</dbReference>
<evidence type="ECO:0000256" key="5">
    <source>
        <dbReference type="ARBA" id="ARBA00023157"/>
    </source>
</evidence>
<dbReference type="NCBIfam" id="NF002783">
    <property type="entry name" value="PRK02909.1-1"/>
    <property type="match status" value="1"/>
</dbReference>
<evidence type="ECO:0000256" key="9">
    <source>
        <dbReference type="HAMAP-Rule" id="MF_00725"/>
    </source>
</evidence>
<dbReference type="GO" id="GO:0003677">
    <property type="term" value="F:DNA binding"/>
    <property type="evidence" value="ECO:0007669"/>
    <property type="project" value="UniProtKB-UniRule"/>
</dbReference>
<keyword evidence="1 9" id="KW-0963">Cytoplasm</keyword>
<keyword evidence="7 9" id="KW-0804">Transcription</keyword>
<dbReference type="GO" id="GO:0005737">
    <property type="term" value="C:cytoplasm"/>
    <property type="evidence" value="ECO:0007669"/>
    <property type="project" value="UniProtKB-SubCell"/>
</dbReference>
<evidence type="ECO:0000256" key="7">
    <source>
        <dbReference type="ARBA" id="ARBA00023163"/>
    </source>
</evidence>